<keyword evidence="7" id="KW-1185">Reference proteome</keyword>
<dbReference type="AlphaFoldDB" id="A0AAN9PYW5"/>
<dbReference type="EMBL" id="JAYMYQ010000008">
    <property type="protein sequence ID" value="KAK7314899.1"/>
    <property type="molecule type" value="Genomic_DNA"/>
</dbReference>
<comment type="catalytic activity">
    <reaction evidence="3">
        <text>L-seryl-[protein] + ATP = O-phospho-L-seryl-[protein] + ADP + H(+)</text>
        <dbReference type="Rhea" id="RHEA:17989"/>
        <dbReference type="Rhea" id="RHEA-COMP:9863"/>
        <dbReference type="Rhea" id="RHEA-COMP:11604"/>
        <dbReference type="ChEBI" id="CHEBI:15378"/>
        <dbReference type="ChEBI" id="CHEBI:29999"/>
        <dbReference type="ChEBI" id="CHEBI:30616"/>
        <dbReference type="ChEBI" id="CHEBI:83421"/>
        <dbReference type="ChEBI" id="CHEBI:456216"/>
    </reaction>
</comment>
<dbReference type="FunFam" id="3.30.430.20:FF:000003">
    <property type="entry name" value="Cysteine-rich RLK (RECEPTOR-like protein kinase) 10"/>
    <property type="match status" value="1"/>
</dbReference>
<dbReference type="Pfam" id="PF01657">
    <property type="entry name" value="Stress-antifung"/>
    <property type="match status" value="4"/>
</dbReference>
<dbReference type="CDD" id="cd23509">
    <property type="entry name" value="Gnk2-like"/>
    <property type="match status" value="4"/>
</dbReference>
<evidence type="ECO:0000259" key="5">
    <source>
        <dbReference type="PROSITE" id="PS51473"/>
    </source>
</evidence>
<dbReference type="Gene3D" id="3.30.430.20">
    <property type="entry name" value="Gnk2 domain, C-X8-C-X2-C motif"/>
    <property type="match status" value="4"/>
</dbReference>
<dbReference type="PANTHER" id="PTHR32099">
    <property type="entry name" value="CYSTEINE-RICH REPEAT SECRETORY PROTEIN"/>
    <property type="match status" value="1"/>
</dbReference>
<feature type="domain" description="Gnk2-homologous" evidence="5">
    <location>
        <begin position="394"/>
        <end position="494"/>
    </location>
</feature>
<feature type="domain" description="Gnk2-homologous" evidence="5">
    <location>
        <begin position="142"/>
        <end position="248"/>
    </location>
</feature>
<dbReference type="Proteomes" id="UP001367508">
    <property type="component" value="Unassembled WGS sequence"/>
</dbReference>
<evidence type="ECO:0000256" key="3">
    <source>
        <dbReference type="ARBA" id="ARBA00047558"/>
    </source>
</evidence>
<dbReference type="PROSITE" id="PS51473">
    <property type="entry name" value="GNK2"/>
    <property type="match status" value="4"/>
</dbReference>
<keyword evidence="2" id="KW-0677">Repeat</keyword>
<accession>A0AAN9PYW5</accession>
<comment type="catalytic activity">
    <reaction evidence="4">
        <text>L-threonyl-[protein] + ATP = O-phospho-L-threonyl-[protein] + ADP + H(+)</text>
        <dbReference type="Rhea" id="RHEA:46608"/>
        <dbReference type="Rhea" id="RHEA-COMP:11060"/>
        <dbReference type="Rhea" id="RHEA-COMP:11605"/>
        <dbReference type="ChEBI" id="CHEBI:15378"/>
        <dbReference type="ChEBI" id="CHEBI:30013"/>
        <dbReference type="ChEBI" id="CHEBI:30616"/>
        <dbReference type="ChEBI" id="CHEBI:61977"/>
        <dbReference type="ChEBI" id="CHEBI:456216"/>
    </reaction>
</comment>
<sequence>MRQRQSAGYPKTYVSPLGTFGHQSFSFGFHLPTSITPKSYNSFGIAIAYMLHYSNRNFFTGLPRLNCLGNSSALGTTVEVLAEVRMIHHVENEANITIPSLNQNSRAINKDCGMAKLEEEEWKAGKVTSFFTFVTTQSQDNLFFIDQSCSSYDTSAKSVFHLNLNTLLSSLSSNASHSEFYNTTIVGENHTDSVYGVFMCRGDITPQLCQQCVQNATQRQPSDSECYLAKQAVIWYDVCMVRYSNHSFFSTLDTTPPFYLYNPVDADKQKSFMHLMFKAMNETADEAARGGIGEKYATREAKVSEFHTLYCLAQCTPDLSPLHCRTCLNQAIGDLPSCCQGTIGGRVLYPSCNIRYELYPFYRPNIVPSPTPTPIFVPASNFSKEDSRLSEYPIYLFHNCSDNATFTANSTFQLYLNTLLSDLSSKATSGNKFHKEGVADTVYGLFMCRGDLPSGFCGQCVLNATHRIASACSLRQEAIIWYSHCLLRYSYRYFFSQLQTSPMFSELNITPVSGPTPEQSYFTFELSNALEKLAVGDSSEKYVTLRSKLNAIQTLYTLAQCTQDLSGDDCDKCLEDLIGTAIPWSQLGSVGGRVLYPSCNLRFELFQFYSDHDVGQAPPPRPSHTSLPSSGSTGTNKVCFVCVSIRLRKSSNTYVQWR</sequence>
<evidence type="ECO:0000256" key="1">
    <source>
        <dbReference type="ARBA" id="ARBA00022729"/>
    </source>
</evidence>
<feature type="domain" description="Gnk2-homologous" evidence="5">
    <location>
        <begin position="254"/>
        <end position="361"/>
    </location>
</feature>
<dbReference type="InterPro" id="IPR002902">
    <property type="entry name" value="GNK2"/>
</dbReference>
<proteinExistence type="predicted"/>
<evidence type="ECO:0000313" key="7">
    <source>
        <dbReference type="Proteomes" id="UP001367508"/>
    </source>
</evidence>
<keyword evidence="1" id="KW-0732">Signal</keyword>
<gene>
    <name evidence="6" type="ORF">VNO77_33429</name>
</gene>
<name>A0AAN9PYW5_CANGL</name>
<evidence type="ECO:0000256" key="4">
    <source>
        <dbReference type="ARBA" id="ARBA00047951"/>
    </source>
</evidence>
<evidence type="ECO:0000256" key="2">
    <source>
        <dbReference type="ARBA" id="ARBA00022737"/>
    </source>
</evidence>
<protein>
    <recommendedName>
        <fullName evidence="5">Gnk2-homologous domain-containing protein</fullName>
    </recommendedName>
</protein>
<reference evidence="6 7" key="1">
    <citation type="submission" date="2024-01" db="EMBL/GenBank/DDBJ databases">
        <title>The genomes of 5 underutilized Papilionoideae crops provide insights into root nodulation and disease resistanc.</title>
        <authorList>
            <person name="Jiang F."/>
        </authorList>
    </citation>
    <scope>NUCLEOTIDE SEQUENCE [LARGE SCALE GENOMIC DNA]</scope>
    <source>
        <strain evidence="6">LVBAO_FW01</strain>
        <tissue evidence="6">Leaves</tissue>
    </source>
</reference>
<dbReference type="FunFam" id="3.30.430.20:FF:000013">
    <property type="entry name" value="Cysteine-rich RLK (RECEPTOR-like protein kinase) 23"/>
    <property type="match status" value="1"/>
</dbReference>
<dbReference type="InterPro" id="IPR038408">
    <property type="entry name" value="GNK2_sf"/>
</dbReference>
<evidence type="ECO:0000313" key="6">
    <source>
        <dbReference type="EMBL" id="KAK7314899.1"/>
    </source>
</evidence>
<dbReference type="FunFam" id="3.30.430.20:FF:000012">
    <property type="entry name" value="Cysteine-rich receptor-like protein kinase 25"/>
    <property type="match status" value="2"/>
</dbReference>
<comment type="caution">
    <text evidence="6">The sequence shown here is derived from an EMBL/GenBank/DDBJ whole genome shotgun (WGS) entry which is preliminary data.</text>
</comment>
<dbReference type="PANTHER" id="PTHR32099:SF110">
    <property type="entry name" value="CYSTEINE-RICH RECEPTOR-KINASE-LIKE PROTEIN"/>
    <property type="match status" value="1"/>
</dbReference>
<organism evidence="6 7">
    <name type="scientific">Canavalia gladiata</name>
    <name type="common">Sword bean</name>
    <name type="synonym">Dolichos gladiatus</name>
    <dbReference type="NCBI Taxonomy" id="3824"/>
    <lineage>
        <taxon>Eukaryota</taxon>
        <taxon>Viridiplantae</taxon>
        <taxon>Streptophyta</taxon>
        <taxon>Embryophyta</taxon>
        <taxon>Tracheophyta</taxon>
        <taxon>Spermatophyta</taxon>
        <taxon>Magnoliopsida</taxon>
        <taxon>eudicotyledons</taxon>
        <taxon>Gunneridae</taxon>
        <taxon>Pentapetalae</taxon>
        <taxon>rosids</taxon>
        <taxon>fabids</taxon>
        <taxon>Fabales</taxon>
        <taxon>Fabaceae</taxon>
        <taxon>Papilionoideae</taxon>
        <taxon>50 kb inversion clade</taxon>
        <taxon>NPAAA clade</taxon>
        <taxon>indigoferoid/millettioid clade</taxon>
        <taxon>Phaseoleae</taxon>
        <taxon>Canavalia</taxon>
    </lineage>
</organism>
<feature type="domain" description="Gnk2-homologous" evidence="5">
    <location>
        <begin position="500"/>
        <end position="608"/>
    </location>
</feature>